<evidence type="ECO:0000256" key="1">
    <source>
        <dbReference type="SAM" id="MobiDB-lite"/>
    </source>
</evidence>
<reference evidence="2 3" key="1">
    <citation type="journal article" date="2016" name="Sci. Rep.">
        <title>Insights into Adaptations to a Near-Obligate Nematode Endoparasitic Lifestyle from the Finished Genome of Drechmeria coniospora.</title>
        <authorList>
            <person name="Zhang L."/>
            <person name="Zhou Z."/>
            <person name="Guo Q."/>
            <person name="Fokkens L."/>
            <person name="Miskei M."/>
            <person name="Pocsi I."/>
            <person name="Zhang W."/>
            <person name="Chen M."/>
            <person name="Wang L."/>
            <person name="Sun Y."/>
            <person name="Donzelli B.G."/>
            <person name="Gibson D.M."/>
            <person name="Nelson D.R."/>
            <person name="Luo J.G."/>
            <person name="Rep M."/>
            <person name="Liu H."/>
            <person name="Yang S."/>
            <person name="Wang J."/>
            <person name="Krasnoff S.B."/>
            <person name="Xu Y."/>
            <person name="Molnar I."/>
            <person name="Lin M."/>
        </authorList>
    </citation>
    <scope>NUCLEOTIDE SEQUENCE [LARGE SCALE GENOMIC DNA]</scope>
    <source>
        <strain evidence="2 3">ARSEF 6962</strain>
    </source>
</reference>
<sequence>MAGPSSEPNQTPISTTTATPPATTSSKQPTYTTAGTLYNPSSTQPLQAPARRGRSAKWNGLANADLCLFPKASLAGLTMKAAAGARLAAIQQYTPLQQNYDRAVSPLSDQDQAAAPDVLPPQTLQVRSGNTPTSTPTPTPAPAPAPRPLALPNLADETEPVKGQSAQSALGPGSDPESDDGADEEEDDQDTLPNLWSMGLSFKSISNLASYPNPTQKSAQKLCSAVARTTLAAGRAPVGHASSPVSLAPQPDRGSDTSNVPPSLLRIADLHVAPNRERAAAAAAAAASLLPPAPSPSLLCKEERGADDAVPVTLAAGPGAPRPLTAGPPGQRQYRPSTFESTFKALQPQGHPQPRTRTLDLFEPDAQGPVMHFALDESDGPSADLDGSSSLSTNVGRVARPNSLLAKLVAESEPELASPYPRASLFGRKGPVAAWNRSADVSYTCWRTSSYLCRERNRPATRRLTPDALEARRERMDSYWYAGSALMAKTQEEVIAESAFRRLQHSYGVIGDGRPVRNTKTEYRPLTMEEATRTSVTDHAEPLLNMVFATIVRHAEEKAVNSPFRQFGTPPPESCDATPVGNSSFFS</sequence>
<feature type="region of interest" description="Disordered" evidence="1">
    <location>
        <begin position="235"/>
        <end position="259"/>
    </location>
</feature>
<dbReference type="GeneID" id="63713586"/>
<evidence type="ECO:0000313" key="2">
    <source>
        <dbReference type="EMBL" id="KYK59809.1"/>
    </source>
</evidence>
<dbReference type="Proteomes" id="UP000076580">
    <property type="component" value="Chromosome 01"/>
</dbReference>
<protein>
    <submittedName>
        <fullName evidence="2">Uncharacterized protein</fullName>
    </submittedName>
</protein>
<dbReference type="RefSeq" id="XP_040659161.1">
    <property type="nucleotide sequence ID" value="XM_040798278.1"/>
</dbReference>
<dbReference type="InParanoid" id="A0A151GRS7"/>
<feature type="region of interest" description="Disordered" evidence="1">
    <location>
        <begin position="314"/>
        <end position="336"/>
    </location>
</feature>
<dbReference type="EMBL" id="LAYC01000001">
    <property type="protein sequence ID" value="KYK59809.1"/>
    <property type="molecule type" value="Genomic_DNA"/>
</dbReference>
<feature type="region of interest" description="Disordered" evidence="1">
    <location>
        <begin position="107"/>
        <end position="194"/>
    </location>
</feature>
<feature type="compositionally biased region" description="Polar residues" evidence="1">
    <location>
        <begin position="1"/>
        <end position="10"/>
    </location>
</feature>
<feature type="region of interest" description="Disordered" evidence="1">
    <location>
        <begin position="1"/>
        <end position="55"/>
    </location>
</feature>
<feature type="compositionally biased region" description="Pro residues" evidence="1">
    <location>
        <begin position="135"/>
        <end position="149"/>
    </location>
</feature>
<dbReference type="AlphaFoldDB" id="A0A151GRS7"/>
<organism evidence="2 3">
    <name type="scientific">Drechmeria coniospora</name>
    <name type="common">Nematophagous fungus</name>
    <name type="synonym">Meria coniospora</name>
    <dbReference type="NCBI Taxonomy" id="98403"/>
    <lineage>
        <taxon>Eukaryota</taxon>
        <taxon>Fungi</taxon>
        <taxon>Dikarya</taxon>
        <taxon>Ascomycota</taxon>
        <taxon>Pezizomycotina</taxon>
        <taxon>Sordariomycetes</taxon>
        <taxon>Hypocreomycetidae</taxon>
        <taxon>Hypocreales</taxon>
        <taxon>Ophiocordycipitaceae</taxon>
        <taxon>Drechmeria</taxon>
    </lineage>
</organism>
<feature type="region of interest" description="Disordered" evidence="1">
    <location>
        <begin position="563"/>
        <end position="587"/>
    </location>
</feature>
<evidence type="ECO:0000313" key="3">
    <source>
        <dbReference type="Proteomes" id="UP000076580"/>
    </source>
</evidence>
<feature type="compositionally biased region" description="Acidic residues" evidence="1">
    <location>
        <begin position="176"/>
        <end position="190"/>
    </location>
</feature>
<feature type="compositionally biased region" description="Low complexity" evidence="1">
    <location>
        <begin position="11"/>
        <end position="26"/>
    </location>
</feature>
<comment type="caution">
    <text evidence="2">The sequence shown here is derived from an EMBL/GenBank/DDBJ whole genome shotgun (WGS) entry which is preliminary data.</text>
</comment>
<dbReference type="STRING" id="98403.A0A151GRS7"/>
<gene>
    <name evidence="2" type="ORF">DCS_00943</name>
</gene>
<feature type="compositionally biased region" description="Polar residues" evidence="1">
    <location>
        <begin position="27"/>
        <end position="46"/>
    </location>
</feature>
<name>A0A151GRS7_DRECN</name>
<proteinExistence type="predicted"/>
<keyword evidence="3" id="KW-1185">Reference proteome</keyword>
<accession>A0A151GRS7</accession>